<dbReference type="InterPro" id="IPR038576">
    <property type="entry name" value="Methyltransf_Zn-bd_dom_put_sf"/>
</dbReference>
<protein>
    <submittedName>
        <fullName evidence="2">Class I SAM-dependent methyltransferase</fullName>
    </submittedName>
</protein>
<keyword evidence="2" id="KW-0808">Transferase</keyword>
<dbReference type="RefSeq" id="WP_169144613.1">
    <property type="nucleotide sequence ID" value="NZ_JABBGA010000002.1"/>
</dbReference>
<accession>A0A848FYG4</accession>
<evidence type="ECO:0000259" key="1">
    <source>
        <dbReference type="Pfam" id="PF08484"/>
    </source>
</evidence>
<organism evidence="2 3">
    <name type="scientific">Zoogloea dura</name>
    <dbReference type="NCBI Taxonomy" id="2728840"/>
    <lineage>
        <taxon>Bacteria</taxon>
        <taxon>Pseudomonadati</taxon>
        <taxon>Pseudomonadota</taxon>
        <taxon>Betaproteobacteria</taxon>
        <taxon>Rhodocyclales</taxon>
        <taxon>Zoogloeaceae</taxon>
        <taxon>Zoogloea</taxon>
    </lineage>
</organism>
<evidence type="ECO:0000313" key="3">
    <source>
        <dbReference type="Proteomes" id="UP000580043"/>
    </source>
</evidence>
<gene>
    <name evidence="2" type="ORF">HHL15_04450</name>
</gene>
<dbReference type="Gene3D" id="6.20.50.110">
    <property type="entry name" value="Methyltransferase, zinc-binding domain"/>
    <property type="match status" value="1"/>
</dbReference>
<sequence>MPDNCRICAHPLLPEPLLIQRQMPAAAQGLPTAERLADDAGVDLELRQCGGCGLVQLPIAPVPYWREVIRAAGISPEMRAFRLDQFGRWIGDHGLTGRKVLEVGCGHGEYLALLGEAGADACGIEHAAAAVDACQAAGLRVSQGFIDGPQARLDDGPFDGFAILNFLEHIPAAHLTLRGIAAKLKPGATGLVEVPDFDMILRTRLFAEFIPDHLYYFTRQSLTHLLEGNGFEVLECRSEWHGYVLSATVRKRAPLDLSALQDAQATVKASFDAFLERFEAGRVAIWGAGHQALALISLLGIAPRIRYVLDSAPFKQGRFTPASHLPIVAPERLAAGEVDAVIVLAASYSDEVARIIGQRHGTRFQVAVLRDDGLHAVPPGEAEQ</sequence>
<dbReference type="AlphaFoldDB" id="A0A848FYG4"/>
<proteinExistence type="predicted"/>
<dbReference type="Pfam" id="PF08484">
    <property type="entry name" value="Methyltransf_14"/>
    <property type="match status" value="1"/>
</dbReference>
<dbReference type="InterPro" id="IPR029063">
    <property type="entry name" value="SAM-dependent_MTases_sf"/>
</dbReference>
<dbReference type="GO" id="GO:0008168">
    <property type="term" value="F:methyltransferase activity"/>
    <property type="evidence" value="ECO:0007669"/>
    <property type="project" value="UniProtKB-KW"/>
</dbReference>
<dbReference type="InterPro" id="IPR013691">
    <property type="entry name" value="MeTrfase_14"/>
</dbReference>
<reference evidence="2 3" key="1">
    <citation type="submission" date="2020-04" db="EMBL/GenBank/DDBJ databases">
        <title>Zoogloea sp. G-4-1-14 isolated from soil.</title>
        <authorList>
            <person name="Dahal R.H."/>
        </authorList>
    </citation>
    <scope>NUCLEOTIDE SEQUENCE [LARGE SCALE GENOMIC DNA]</scope>
    <source>
        <strain evidence="2 3">G-4-1-14</strain>
    </source>
</reference>
<dbReference type="SUPFAM" id="SSF53335">
    <property type="entry name" value="S-adenosyl-L-methionine-dependent methyltransferases"/>
    <property type="match status" value="1"/>
</dbReference>
<dbReference type="Proteomes" id="UP000580043">
    <property type="component" value="Unassembled WGS sequence"/>
</dbReference>
<dbReference type="Gene3D" id="3.40.50.150">
    <property type="entry name" value="Vaccinia Virus protein VP39"/>
    <property type="match status" value="1"/>
</dbReference>
<comment type="caution">
    <text evidence="2">The sequence shown here is derived from an EMBL/GenBank/DDBJ whole genome shotgun (WGS) entry which is preliminary data.</text>
</comment>
<evidence type="ECO:0000313" key="2">
    <source>
        <dbReference type="EMBL" id="NML24977.1"/>
    </source>
</evidence>
<keyword evidence="2" id="KW-0489">Methyltransferase</keyword>
<dbReference type="EMBL" id="JABBGA010000002">
    <property type="protein sequence ID" value="NML24977.1"/>
    <property type="molecule type" value="Genomic_DNA"/>
</dbReference>
<feature type="domain" description="C-methyltransferase" evidence="1">
    <location>
        <begin position="261"/>
        <end position="356"/>
    </location>
</feature>
<dbReference type="PANTHER" id="PTHR43861">
    <property type="entry name" value="TRANS-ACONITATE 2-METHYLTRANSFERASE-RELATED"/>
    <property type="match status" value="1"/>
</dbReference>
<dbReference type="Gene3D" id="3.40.50.720">
    <property type="entry name" value="NAD(P)-binding Rossmann-like Domain"/>
    <property type="match status" value="1"/>
</dbReference>
<keyword evidence="3" id="KW-1185">Reference proteome</keyword>
<name>A0A848FYG4_9RHOO</name>
<dbReference type="GO" id="GO:0032259">
    <property type="term" value="P:methylation"/>
    <property type="evidence" value="ECO:0007669"/>
    <property type="project" value="UniProtKB-KW"/>
</dbReference>
<dbReference type="Pfam" id="PF13489">
    <property type="entry name" value="Methyltransf_23"/>
    <property type="match status" value="1"/>
</dbReference>